<feature type="compositionally biased region" description="Low complexity" evidence="6">
    <location>
        <begin position="1"/>
        <end position="44"/>
    </location>
</feature>
<keyword evidence="3" id="KW-0862">Zinc</keyword>
<dbReference type="OrthoDB" id="5585087at2759"/>
<name>A0A4V5NDH6_9PEZI</name>
<comment type="caution">
    <text evidence="7">The sequence shown here is derived from an EMBL/GenBank/DDBJ whole genome shotgun (WGS) entry which is preliminary data.</text>
</comment>
<dbReference type="GO" id="GO:0003677">
    <property type="term" value="F:DNA binding"/>
    <property type="evidence" value="ECO:0007669"/>
    <property type="project" value="InterPro"/>
</dbReference>
<dbReference type="InterPro" id="IPR006591">
    <property type="entry name" value="RNAP_P/RPABC4"/>
</dbReference>
<evidence type="ECO:0000313" key="8">
    <source>
        <dbReference type="Proteomes" id="UP000309340"/>
    </source>
</evidence>
<dbReference type="EMBL" id="NAJQ01000964">
    <property type="protein sequence ID" value="TKA63289.1"/>
    <property type="molecule type" value="Genomic_DNA"/>
</dbReference>
<dbReference type="Pfam" id="PF03604">
    <property type="entry name" value="Zn_ribbon_RPAB4"/>
    <property type="match status" value="1"/>
</dbReference>
<evidence type="ECO:0008006" key="9">
    <source>
        <dbReference type="Google" id="ProtNLM"/>
    </source>
</evidence>
<sequence length="99" mass="10751">MSREQYTPPTLSQPSQQQPQQGSSSTNNPTTTTNAGAGAPSSSSYAGFNITGAGNFEDASRPVHYLCGDCDSKVVLRKSDPIRCKECGYRVLYKERTNR</sequence>
<evidence type="ECO:0000256" key="4">
    <source>
        <dbReference type="ARBA" id="ARBA00023242"/>
    </source>
</evidence>
<reference evidence="7 8" key="1">
    <citation type="submission" date="2017-03" db="EMBL/GenBank/DDBJ databases">
        <title>Genomes of endolithic fungi from Antarctica.</title>
        <authorList>
            <person name="Coleine C."/>
            <person name="Masonjones S."/>
            <person name="Stajich J.E."/>
        </authorList>
    </citation>
    <scope>NUCLEOTIDE SEQUENCE [LARGE SCALE GENOMIC DNA]</scope>
    <source>
        <strain evidence="7 8">CCFEE 5184</strain>
    </source>
</reference>
<gene>
    <name evidence="7" type="ORF">B0A55_10223</name>
</gene>
<dbReference type="GO" id="GO:0005736">
    <property type="term" value="C:RNA polymerase I complex"/>
    <property type="evidence" value="ECO:0007669"/>
    <property type="project" value="TreeGrafter"/>
</dbReference>
<protein>
    <recommendedName>
        <fullName evidence="9">DNA-directed RNA polymerases I, II, and III subunit RPABC4</fullName>
    </recommendedName>
</protein>
<dbReference type="GO" id="GO:0005666">
    <property type="term" value="C:RNA polymerase III complex"/>
    <property type="evidence" value="ECO:0007669"/>
    <property type="project" value="TreeGrafter"/>
</dbReference>
<organism evidence="7 8">
    <name type="scientific">Friedmanniomyces simplex</name>
    <dbReference type="NCBI Taxonomy" id="329884"/>
    <lineage>
        <taxon>Eukaryota</taxon>
        <taxon>Fungi</taxon>
        <taxon>Dikarya</taxon>
        <taxon>Ascomycota</taxon>
        <taxon>Pezizomycotina</taxon>
        <taxon>Dothideomycetes</taxon>
        <taxon>Dothideomycetidae</taxon>
        <taxon>Mycosphaerellales</taxon>
        <taxon>Teratosphaeriaceae</taxon>
        <taxon>Friedmanniomyces</taxon>
    </lineage>
</organism>
<keyword evidence="8" id="KW-1185">Reference proteome</keyword>
<evidence type="ECO:0000256" key="3">
    <source>
        <dbReference type="ARBA" id="ARBA00022833"/>
    </source>
</evidence>
<keyword evidence="2" id="KW-0479">Metal-binding</keyword>
<comment type="similarity">
    <text evidence="5">Belongs to the archaeal Rpo12/eukaryotic RPC10 RNA polymerase subunit family.</text>
</comment>
<dbReference type="GO" id="GO:0006351">
    <property type="term" value="P:DNA-templated transcription"/>
    <property type="evidence" value="ECO:0007669"/>
    <property type="project" value="InterPro"/>
</dbReference>
<feature type="region of interest" description="Disordered" evidence="6">
    <location>
        <begin position="1"/>
        <end position="53"/>
    </location>
</feature>
<dbReference type="InterPro" id="IPR029040">
    <property type="entry name" value="RPABC4/Spt4"/>
</dbReference>
<dbReference type="InterPro" id="IPR039747">
    <property type="entry name" value="RPABC4"/>
</dbReference>
<dbReference type="SMART" id="SM00659">
    <property type="entry name" value="RPOLCX"/>
    <property type="match status" value="1"/>
</dbReference>
<proteinExistence type="inferred from homology"/>
<dbReference type="Gene3D" id="2.20.28.30">
    <property type="entry name" value="RNA polymerase ii, chain L"/>
    <property type="match status" value="1"/>
</dbReference>
<dbReference type="STRING" id="329884.A0A4V5NDH6"/>
<dbReference type="PANTHER" id="PTHR12056:SF2">
    <property type="entry name" value="GEO11084P1"/>
    <property type="match status" value="1"/>
</dbReference>
<keyword evidence="4" id="KW-0539">Nucleus</keyword>
<evidence type="ECO:0000256" key="6">
    <source>
        <dbReference type="SAM" id="MobiDB-lite"/>
    </source>
</evidence>
<accession>A0A4V5NDH6</accession>
<dbReference type="AlphaFoldDB" id="A0A4V5NDH6"/>
<evidence type="ECO:0000256" key="2">
    <source>
        <dbReference type="ARBA" id="ARBA00022723"/>
    </source>
</evidence>
<comment type="subcellular location">
    <subcellularLocation>
        <location evidence="1">Nucleus</location>
    </subcellularLocation>
</comment>
<dbReference type="GO" id="GO:0003899">
    <property type="term" value="F:DNA-directed RNA polymerase activity"/>
    <property type="evidence" value="ECO:0007669"/>
    <property type="project" value="InterPro"/>
</dbReference>
<evidence type="ECO:0000256" key="1">
    <source>
        <dbReference type="ARBA" id="ARBA00004123"/>
    </source>
</evidence>
<dbReference type="FunFam" id="2.20.28.30:FF:000002">
    <property type="entry name" value="DNA-directed RNA polymerases II, IV and V subunit 12"/>
    <property type="match status" value="1"/>
</dbReference>
<dbReference type="Proteomes" id="UP000309340">
    <property type="component" value="Unassembled WGS sequence"/>
</dbReference>
<dbReference type="SUPFAM" id="SSF63393">
    <property type="entry name" value="RNA polymerase subunits"/>
    <property type="match status" value="1"/>
</dbReference>
<evidence type="ECO:0000313" key="7">
    <source>
        <dbReference type="EMBL" id="TKA63289.1"/>
    </source>
</evidence>
<dbReference type="GO" id="GO:0005665">
    <property type="term" value="C:RNA polymerase II, core complex"/>
    <property type="evidence" value="ECO:0007669"/>
    <property type="project" value="TreeGrafter"/>
</dbReference>
<dbReference type="GO" id="GO:0008270">
    <property type="term" value="F:zinc ion binding"/>
    <property type="evidence" value="ECO:0007669"/>
    <property type="project" value="InterPro"/>
</dbReference>
<evidence type="ECO:0000256" key="5">
    <source>
        <dbReference type="ARBA" id="ARBA00025770"/>
    </source>
</evidence>
<dbReference type="PANTHER" id="PTHR12056">
    <property type="entry name" value="DNA-DIRECTED RNA POLYMERASES I, II, AND III"/>
    <property type="match status" value="1"/>
</dbReference>